<accession>A0A8J7A9C5</accession>
<dbReference type="Pfam" id="PF07498">
    <property type="entry name" value="Rho_N"/>
    <property type="match status" value="1"/>
</dbReference>
<dbReference type="InterPro" id="IPR011112">
    <property type="entry name" value="Rho-like_N"/>
</dbReference>
<dbReference type="AlphaFoldDB" id="A0A8J7A9C5"/>
<evidence type="ECO:0000259" key="1">
    <source>
        <dbReference type="Pfam" id="PF07498"/>
    </source>
</evidence>
<organism evidence="2 3">
    <name type="scientific">Desmonostoc muscorum LEGE 12446</name>
    <dbReference type="NCBI Taxonomy" id="1828758"/>
    <lineage>
        <taxon>Bacteria</taxon>
        <taxon>Bacillati</taxon>
        <taxon>Cyanobacteriota</taxon>
        <taxon>Cyanophyceae</taxon>
        <taxon>Nostocales</taxon>
        <taxon>Nostocaceae</taxon>
        <taxon>Desmonostoc</taxon>
    </lineage>
</organism>
<gene>
    <name evidence="2" type="ORF">IQ276_06815</name>
</gene>
<evidence type="ECO:0000313" key="3">
    <source>
        <dbReference type="Proteomes" id="UP000622533"/>
    </source>
</evidence>
<reference evidence="2" key="1">
    <citation type="submission" date="2020-10" db="EMBL/GenBank/DDBJ databases">
        <authorList>
            <person name="Castelo-Branco R."/>
            <person name="Eusebio N."/>
            <person name="Adriana R."/>
            <person name="Vieira A."/>
            <person name="Brugerolle De Fraissinette N."/>
            <person name="Rezende De Castro R."/>
            <person name="Schneider M.P."/>
            <person name="Vasconcelos V."/>
            <person name="Leao P.N."/>
        </authorList>
    </citation>
    <scope>NUCLEOTIDE SEQUENCE</scope>
    <source>
        <strain evidence="2">LEGE 12446</strain>
    </source>
</reference>
<dbReference type="GO" id="GO:0006353">
    <property type="term" value="P:DNA-templated transcription termination"/>
    <property type="evidence" value="ECO:0007669"/>
    <property type="project" value="InterPro"/>
</dbReference>
<dbReference type="RefSeq" id="WP_193914653.1">
    <property type="nucleotide sequence ID" value="NZ_JADEXS020000006.1"/>
</dbReference>
<protein>
    <submittedName>
        <fullName evidence="2">Rho termination factor N-terminal domain-containing protein</fullName>
    </submittedName>
</protein>
<feature type="domain" description="Rho termination factor-like N-terminal" evidence="1">
    <location>
        <begin position="201"/>
        <end position="231"/>
    </location>
</feature>
<sequence>MSVSNIGNLMCLSMDKINLEKGIDVPEFLVKASAKKLIESDGRNWVPVIVAEIEEDQYKVIGNSFVYAIAEEARLEKVWCIVTDNSERTLQLTKFLTGESVAKINLSTASRDEIQAALQYLIEKPNSQMAGVNLSIATNRIEDAPRKSWTTLEPITKLKCGITKGKKLDALKEVFYLTPQSKPEVVLPEAAKPEAATYINLSSLTLTQLKDMAKKQGVSGFGKKKKQELVALLMAS</sequence>
<proteinExistence type="predicted"/>
<comment type="caution">
    <text evidence="2">The sequence shown here is derived from an EMBL/GenBank/DDBJ whole genome shotgun (WGS) entry which is preliminary data.</text>
</comment>
<evidence type="ECO:0000313" key="2">
    <source>
        <dbReference type="EMBL" id="MBE9022153.1"/>
    </source>
</evidence>
<name>A0A8J7A9C5_DESMC</name>
<dbReference type="EMBL" id="JADEXS010000062">
    <property type="protein sequence ID" value="MBE9022153.1"/>
    <property type="molecule type" value="Genomic_DNA"/>
</dbReference>
<keyword evidence="3" id="KW-1185">Reference proteome</keyword>
<dbReference type="Proteomes" id="UP000622533">
    <property type="component" value="Unassembled WGS sequence"/>
</dbReference>